<keyword evidence="2" id="KW-1133">Transmembrane helix</keyword>
<keyword evidence="2" id="KW-0812">Transmembrane</keyword>
<feature type="compositionally biased region" description="Pro residues" evidence="1">
    <location>
        <begin position="19"/>
        <end position="29"/>
    </location>
</feature>
<evidence type="ECO:0000256" key="1">
    <source>
        <dbReference type="SAM" id="MobiDB-lite"/>
    </source>
</evidence>
<dbReference type="AlphaFoldDB" id="A0A453R033"/>
<feature type="region of interest" description="Disordered" evidence="1">
    <location>
        <begin position="1"/>
        <end position="77"/>
    </location>
</feature>
<proteinExistence type="predicted"/>
<reference evidence="4" key="2">
    <citation type="journal article" date="2017" name="Nat. Plants">
        <title>The Aegilops tauschii genome reveals multiple impacts of transposons.</title>
        <authorList>
            <person name="Zhao G."/>
            <person name="Zou C."/>
            <person name="Li K."/>
            <person name="Wang K."/>
            <person name="Li T."/>
            <person name="Gao L."/>
            <person name="Zhang X."/>
            <person name="Wang H."/>
            <person name="Yang Z."/>
            <person name="Liu X."/>
            <person name="Jiang W."/>
            <person name="Mao L."/>
            <person name="Kong X."/>
            <person name="Jiao Y."/>
            <person name="Jia J."/>
        </authorList>
    </citation>
    <scope>NUCLEOTIDE SEQUENCE [LARGE SCALE GENOMIC DNA]</scope>
    <source>
        <strain evidence="4">cv. AL8/78</strain>
    </source>
</reference>
<dbReference type="Proteomes" id="UP000015105">
    <property type="component" value="Chromosome 7D"/>
</dbReference>
<feature type="transmembrane region" description="Helical" evidence="2">
    <location>
        <begin position="126"/>
        <end position="143"/>
    </location>
</feature>
<keyword evidence="4" id="KW-1185">Reference proteome</keyword>
<reference evidence="3" key="4">
    <citation type="submission" date="2019-03" db="UniProtKB">
        <authorList>
            <consortium name="EnsemblPlants"/>
        </authorList>
    </citation>
    <scope>IDENTIFICATION</scope>
</reference>
<evidence type="ECO:0000313" key="4">
    <source>
        <dbReference type="Proteomes" id="UP000015105"/>
    </source>
</evidence>
<accession>A0A453R033</accession>
<dbReference type="Gramene" id="AET7Gv20390900.7">
    <property type="protein sequence ID" value="AET7Gv20390900.7"/>
    <property type="gene ID" value="AET7Gv20390900"/>
</dbReference>
<reference evidence="4" key="1">
    <citation type="journal article" date="2014" name="Science">
        <title>Ancient hybridizations among the ancestral genomes of bread wheat.</title>
        <authorList>
            <consortium name="International Wheat Genome Sequencing Consortium,"/>
            <person name="Marcussen T."/>
            <person name="Sandve S.R."/>
            <person name="Heier L."/>
            <person name="Spannagl M."/>
            <person name="Pfeifer M."/>
            <person name="Jakobsen K.S."/>
            <person name="Wulff B.B."/>
            <person name="Steuernagel B."/>
            <person name="Mayer K.F."/>
            <person name="Olsen O.A."/>
        </authorList>
    </citation>
    <scope>NUCLEOTIDE SEQUENCE [LARGE SCALE GENOMIC DNA]</scope>
    <source>
        <strain evidence="4">cv. AL8/78</strain>
    </source>
</reference>
<dbReference type="EnsemblPlants" id="AET7Gv20390900.7">
    <property type="protein sequence ID" value="AET7Gv20390900.7"/>
    <property type="gene ID" value="AET7Gv20390900"/>
</dbReference>
<evidence type="ECO:0000256" key="2">
    <source>
        <dbReference type="SAM" id="Phobius"/>
    </source>
</evidence>
<sequence>PRIDRRSKQPHPNPSRAQPTPPPPPPPPDSCGVRRAGAMALLSPSSTSRQDLSPPADSLLPTSQGVSSNGPKADVARNKEVDHLLAKLEKEGVEIDGKIASIIDDEIARIKAEAERENINEEKRRIKALLTIAGVAVGFVVGMKCEIDKYRKAFAKIYGRPSR</sequence>
<protein>
    <submittedName>
        <fullName evidence="3">Uncharacterized protein</fullName>
    </submittedName>
</protein>
<organism evidence="3 4">
    <name type="scientific">Aegilops tauschii subsp. strangulata</name>
    <name type="common">Goatgrass</name>
    <dbReference type="NCBI Taxonomy" id="200361"/>
    <lineage>
        <taxon>Eukaryota</taxon>
        <taxon>Viridiplantae</taxon>
        <taxon>Streptophyta</taxon>
        <taxon>Embryophyta</taxon>
        <taxon>Tracheophyta</taxon>
        <taxon>Spermatophyta</taxon>
        <taxon>Magnoliopsida</taxon>
        <taxon>Liliopsida</taxon>
        <taxon>Poales</taxon>
        <taxon>Poaceae</taxon>
        <taxon>BOP clade</taxon>
        <taxon>Pooideae</taxon>
        <taxon>Triticodae</taxon>
        <taxon>Triticeae</taxon>
        <taxon>Triticinae</taxon>
        <taxon>Aegilops</taxon>
    </lineage>
</organism>
<name>A0A453R033_AEGTS</name>
<evidence type="ECO:0000313" key="3">
    <source>
        <dbReference type="EnsemblPlants" id="AET7Gv20390900.7"/>
    </source>
</evidence>
<reference evidence="3" key="5">
    <citation type="journal article" date="2021" name="G3 (Bethesda)">
        <title>Aegilops tauschii genome assembly Aet v5.0 features greater sequence contiguity and improved annotation.</title>
        <authorList>
            <person name="Wang L."/>
            <person name="Zhu T."/>
            <person name="Rodriguez J.C."/>
            <person name="Deal K.R."/>
            <person name="Dubcovsky J."/>
            <person name="McGuire P.E."/>
            <person name="Lux T."/>
            <person name="Spannagl M."/>
            <person name="Mayer K.F.X."/>
            <person name="Baldrich P."/>
            <person name="Meyers B.C."/>
            <person name="Huo N."/>
            <person name="Gu Y.Q."/>
            <person name="Zhou H."/>
            <person name="Devos K.M."/>
            <person name="Bennetzen J.L."/>
            <person name="Unver T."/>
            <person name="Budak H."/>
            <person name="Gulick P.J."/>
            <person name="Galiba G."/>
            <person name="Kalapos B."/>
            <person name="Nelson D.R."/>
            <person name="Li P."/>
            <person name="You F.M."/>
            <person name="Luo M.C."/>
            <person name="Dvorak J."/>
        </authorList>
    </citation>
    <scope>NUCLEOTIDE SEQUENCE [LARGE SCALE GENOMIC DNA]</scope>
    <source>
        <strain evidence="3">cv. AL8/78</strain>
    </source>
</reference>
<reference evidence="3" key="3">
    <citation type="journal article" date="2017" name="Nature">
        <title>Genome sequence of the progenitor of the wheat D genome Aegilops tauschii.</title>
        <authorList>
            <person name="Luo M.C."/>
            <person name="Gu Y.Q."/>
            <person name="Puiu D."/>
            <person name="Wang H."/>
            <person name="Twardziok S.O."/>
            <person name="Deal K.R."/>
            <person name="Huo N."/>
            <person name="Zhu T."/>
            <person name="Wang L."/>
            <person name="Wang Y."/>
            <person name="McGuire P.E."/>
            <person name="Liu S."/>
            <person name="Long H."/>
            <person name="Ramasamy R.K."/>
            <person name="Rodriguez J.C."/>
            <person name="Van S.L."/>
            <person name="Yuan L."/>
            <person name="Wang Z."/>
            <person name="Xia Z."/>
            <person name="Xiao L."/>
            <person name="Anderson O.D."/>
            <person name="Ouyang S."/>
            <person name="Liang Y."/>
            <person name="Zimin A.V."/>
            <person name="Pertea G."/>
            <person name="Qi P."/>
            <person name="Bennetzen J.L."/>
            <person name="Dai X."/>
            <person name="Dawson M.W."/>
            <person name="Muller H.G."/>
            <person name="Kugler K."/>
            <person name="Rivarola-Duarte L."/>
            <person name="Spannagl M."/>
            <person name="Mayer K.F.X."/>
            <person name="Lu F.H."/>
            <person name="Bevan M.W."/>
            <person name="Leroy P."/>
            <person name="Li P."/>
            <person name="You F.M."/>
            <person name="Sun Q."/>
            <person name="Liu Z."/>
            <person name="Lyons E."/>
            <person name="Wicker T."/>
            <person name="Salzberg S.L."/>
            <person name="Devos K.M."/>
            <person name="Dvorak J."/>
        </authorList>
    </citation>
    <scope>NUCLEOTIDE SEQUENCE [LARGE SCALE GENOMIC DNA]</scope>
    <source>
        <strain evidence="3">cv. AL8/78</strain>
    </source>
</reference>
<keyword evidence="2" id="KW-0472">Membrane</keyword>
<feature type="compositionally biased region" description="Polar residues" evidence="1">
    <location>
        <begin position="60"/>
        <end position="70"/>
    </location>
</feature>